<dbReference type="STRING" id="13333.W1PFH6"/>
<dbReference type="GO" id="GO:0009451">
    <property type="term" value="P:RNA modification"/>
    <property type="evidence" value="ECO:0000318"/>
    <property type="project" value="GO_Central"/>
</dbReference>
<reference evidence="5" key="1">
    <citation type="journal article" date="2013" name="Science">
        <title>The Amborella genome and the evolution of flowering plants.</title>
        <authorList>
            <consortium name="Amborella Genome Project"/>
        </authorList>
    </citation>
    <scope>NUCLEOTIDE SEQUENCE [LARGE SCALE GENOMIC DNA]</scope>
</reference>
<evidence type="ECO:0008006" key="6">
    <source>
        <dbReference type="Google" id="ProtNLM"/>
    </source>
</evidence>
<evidence type="ECO:0000256" key="3">
    <source>
        <dbReference type="PROSITE-ProRule" id="PRU00708"/>
    </source>
</evidence>
<sequence>MLCCTVKPPSIPTFSHDHFLSPQSSNPSFSHYQALSLLQKCSTSNHLLQIHAHLFRTGLHRDYILITKLINLCSIHQKIDHATLVFNQIENPLTFTWNTMIRAYFKSNYPEEAILMYNLMVIHGFLPDKFTYPFVIKACVAFSSLEKGKEIHGRAIKAGMVPDIFLQNTLMELYMKCNEKTLAHKLFDKMSVKSVVSWTTMVAGLVSHGDMASARRVFDEMPERNVVSWTAMIHGYVRNNQPHEALELFILMLRANVRPNEFTIVSLLLVCTSLNSLRLGRWVHEFMAKSGFELSVYLGTALIDMYSNCGSINDAKNVFDGMSERSVATWNSMITSLGVHGKGKEALNVFGAMEKGKVRPDDITFVGVLCACVNMGLVEEGGVYFDSMYSVYGIVPTLEHCRCMVELVELGRNNDGVLVEKGIISTLC</sequence>
<dbReference type="PANTHER" id="PTHR47926">
    <property type="entry name" value="PENTATRICOPEPTIDE REPEAT-CONTAINING PROTEIN"/>
    <property type="match status" value="1"/>
</dbReference>
<feature type="repeat" description="PPR" evidence="3">
    <location>
        <begin position="326"/>
        <end position="360"/>
    </location>
</feature>
<dbReference type="KEGG" id="atr:18434590"/>
<comment type="similarity">
    <text evidence="1">Belongs to the PPR family. PCMP-H subfamily.</text>
</comment>
<dbReference type="AlphaFoldDB" id="W1PFH6"/>
<protein>
    <recommendedName>
        <fullName evidence="6">Pentacotripeptide-repeat region of PRORP domain-containing protein</fullName>
    </recommendedName>
</protein>
<dbReference type="OrthoDB" id="185373at2759"/>
<dbReference type="HOGENOM" id="CLU_002706_0_3_1"/>
<dbReference type="InterPro" id="IPR046960">
    <property type="entry name" value="PPR_At4g14850-like_plant"/>
</dbReference>
<dbReference type="Gramene" id="ERN06396">
    <property type="protein sequence ID" value="ERN06396"/>
    <property type="gene ID" value="AMTR_s00016p00252780"/>
</dbReference>
<evidence type="ECO:0000256" key="2">
    <source>
        <dbReference type="ARBA" id="ARBA00022737"/>
    </source>
</evidence>
<dbReference type="FunFam" id="1.25.40.10:FF:000158">
    <property type="entry name" value="pentatricopeptide repeat-containing protein At2g33680"/>
    <property type="match status" value="1"/>
</dbReference>
<dbReference type="PANTHER" id="PTHR47926:SF359">
    <property type="entry name" value="PENTACOTRIPEPTIDE-REPEAT REGION OF PRORP DOMAIN-CONTAINING PROTEIN"/>
    <property type="match status" value="1"/>
</dbReference>
<dbReference type="FunFam" id="1.25.40.10:FF:000333">
    <property type="entry name" value="Pentatricopeptide repeat-containing protein"/>
    <property type="match status" value="1"/>
</dbReference>
<evidence type="ECO:0000313" key="5">
    <source>
        <dbReference type="Proteomes" id="UP000017836"/>
    </source>
</evidence>
<dbReference type="FunFam" id="1.25.40.10:FF:000470">
    <property type="entry name" value="Pentatricopeptide repeat-containing protein At5g66520"/>
    <property type="match status" value="1"/>
</dbReference>
<keyword evidence="2" id="KW-0677">Repeat</keyword>
<dbReference type="InterPro" id="IPR002885">
    <property type="entry name" value="PPR_rpt"/>
</dbReference>
<dbReference type="EMBL" id="KI393908">
    <property type="protein sequence ID" value="ERN06396.1"/>
    <property type="molecule type" value="Genomic_DNA"/>
</dbReference>
<dbReference type="eggNOG" id="KOG4197">
    <property type="taxonomic scope" value="Eukaryota"/>
</dbReference>
<evidence type="ECO:0000313" key="4">
    <source>
        <dbReference type="EMBL" id="ERN06396.1"/>
    </source>
</evidence>
<gene>
    <name evidence="4" type="ORF">AMTR_s00016p00252780</name>
</gene>
<dbReference type="Proteomes" id="UP000017836">
    <property type="component" value="Unassembled WGS sequence"/>
</dbReference>
<keyword evidence="5" id="KW-1185">Reference proteome</keyword>
<dbReference type="OMA" id="FFQNTLM"/>
<organism evidence="4 5">
    <name type="scientific">Amborella trichopoda</name>
    <dbReference type="NCBI Taxonomy" id="13333"/>
    <lineage>
        <taxon>Eukaryota</taxon>
        <taxon>Viridiplantae</taxon>
        <taxon>Streptophyta</taxon>
        <taxon>Embryophyta</taxon>
        <taxon>Tracheophyta</taxon>
        <taxon>Spermatophyta</taxon>
        <taxon>Magnoliopsida</taxon>
        <taxon>Amborellales</taxon>
        <taxon>Amborellaceae</taxon>
        <taxon>Amborella</taxon>
    </lineage>
</organism>
<evidence type="ECO:0000256" key="1">
    <source>
        <dbReference type="ARBA" id="ARBA00006643"/>
    </source>
</evidence>
<name>W1PFH6_AMBTC</name>
<dbReference type="InterPro" id="IPR011990">
    <property type="entry name" value="TPR-like_helical_dom_sf"/>
</dbReference>
<feature type="repeat" description="PPR" evidence="3">
    <location>
        <begin position="225"/>
        <end position="259"/>
    </location>
</feature>
<dbReference type="Pfam" id="PF13041">
    <property type="entry name" value="PPR_2"/>
    <property type="match status" value="3"/>
</dbReference>
<dbReference type="Gene3D" id="1.25.40.10">
    <property type="entry name" value="Tetratricopeptide repeat domain"/>
    <property type="match status" value="3"/>
</dbReference>
<dbReference type="NCBIfam" id="TIGR00756">
    <property type="entry name" value="PPR"/>
    <property type="match status" value="4"/>
</dbReference>
<feature type="repeat" description="PPR" evidence="3">
    <location>
        <begin position="194"/>
        <end position="224"/>
    </location>
</feature>
<dbReference type="GO" id="GO:0003723">
    <property type="term" value="F:RNA binding"/>
    <property type="evidence" value="ECO:0000318"/>
    <property type="project" value="GO_Central"/>
</dbReference>
<dbReference type="GO" id="GO:0099402">
    <property type="term" value="P:plant organ development"/>
    <property type="evidence" value="ECO:0007669"/>
    <property type="project" value="UniProtKB-ARBA"/>
</dbReference>
<dbReference type="PROSITE" id="PS51375">
    <property type="entry name" value="PPR"/>
    <property type="match status" value="4"/>
</dbReference>
<feature type="repeat" description="PPR" evidence="3">
    <location>
        <begin position="93"/>
        <end position="127"/>
    </location>
</feature>
<accession>W1PFH6</accession>
<proteinExistence type="inferred from homology"/>